<proteinExistence type="predicted"/>
<dbReference type="Pfam" id="PF13744">
    <property type="entry name" value="HTH_37"/>
    <property type="match status" value="1"/>
</dbReference>
<evidence type="ECO:0000256" key="1">
    <source>
        <dbReference type="SAM" id="MobiDB-lite"/>
    </source>
</evidence>
<dbReference type="EMBL" id="JACHEW010000027">
    <property type="protein sequence ID" value="MBB6018301.1"/>
    <property type="molecule type" value="Genomic_DNA"/>
</dbReference>
<evidence type="ECO:0000313" key="3">
    <source>
        <dbReference type="EMBL" id="MBB6018301.1"/>
    </source>
</evidence>
<name>A0ABR6NWB3_9DEIO</name>
<dbReference type="SUPFAM" id="SSF47413">
    <property type="entry name" value="lambda repressor-like DNA-binding domains"/>
    <property type="match status" value="1"/>
</dbReference>
<accession>A0ABR6NWB3</accession>
<reference evidence="3 4" key="1">
    <citation type="submission" date="2020-08" db="EMBL/GenBank/DDBJ databases">
        <title>Genomic Encyclopedia of Type Strains, Phase IV (KMG-IV): sequencing the most valuable type-strain genomes for metagenomic binning, comparative biology and taxonomic classification.</title>
        <authorList>
            <person name="Goeker M."/>
        </authorList>
    </citation>
    <scope>NUCLEOTIDE SEQUENCE [LARGE SCALE GENOMIC DNA]</scope>
    <source>
        <strain evidence="3 4">DSM 12027</strain>
    </source>
</reference>
<dbReference type="InterPro" id="IPR001387">
    <property type="entry name" value="Cro/C1-type_HTH"/>
</dbReference>
<dbReference type="InterPro" id="IPR010982">
    <property type="entry name" value="Lambda_DNA-bd_dom_sf"/>
</dbReference>
<dbReference type="InterPro" id="IPR039554">
    <property type="entry name" value="HigA2-like_HTH"/>
</dbReference>
<feature type="domain" description="HTH cro/C1-type" evidence="2">
    <location>
        <begin position="22"/>
        <end position="77"/>
    </location>
</feature>
<dbReference type="RefSeq" id="WP_249039189.1">
    <property type="nucleotide sequence ID" value="NZ_JACHEW010000027.1"/>
</dbReference>
<protein>
    <submittedName>
        <fullName evidence="3">Transcriptional regulator with XRE-family HTH domain</fullName>
    </submittedName>
</protein>
<gene>
    <name evidence="3" type="ORF">HNQ04_003579</name>
</gene>
<comment type="caution">
    <text evidence="3">The sequence shown here is derived from an EMBL/GenBank/DDBJ whole genome shotgun (WGS) entry which is preliminary data.</text>
</comment>
<dbReference type="PROSITE" id="PS50943">
    <property type="entry name" value="HTH_CROC1"/>
    <property type="match status" value="1"/>
</dbReference>
<organism evidence="3 4">
    <name type="scientific">Deinococcus radiopugnans ATCC 19172</name>
    <dbReference type="NCBI Taxonomy" id="585398"/>
    <lineage>
        <taxon>Bacteria</taxon>
        <taxon>Thermotogati</taxon>
        <taxon>Deinococcota</taxon>
        <taxon>Deinococci</taxon>
        <taxon>Deinococcales</taxon>
        <taxon>Deinococcaceae</taxon>
        <taxon>Deinococcus</taxon>
    </lineage>
</organism>
<feature type="region of interest" description="Disordered" evidence="1">
    <location>
        <begin position="26"/>
        <end position="47"/>
    </location>
</feature>
<sequence>MNGKRVAELKGKALAQVRAHRLAEVRGATGLNQEERSRRLGSSQSRVSRIERGDLDKTELATLRAFVQALGGDIEVTVKLGQERFLIG</sequence>
<evidence type="ECO:0000313" key="4">
    <source>
        <dbReference type="Proteomes" id="UP000629870"/>
    </source>
</evidence>
<keyword evidence="4" id="KW-1185">Reference proteome</keyword>
<dbReference type="Gene3D" id="1.10.260.40">
    <property type="entry name" value="lambda repressor-like DNA-binding domains"/>
    <property type="match status" value="1"/>
</dbReference>
<dbReference type="Proteomes" id="UP000629870">
    <property type="component" value="Unassembled WGS sequence"/>
</dbReference>
<evidence type="ECO:0000259" key="2">
    <source>
        <dbReference type="PROSITE" id="PS50943"/>
    </source>
</evidence>
<dbReference type="CDD" id="cd00093">
    <property type="entry name" value="HTH_XRE"/>
    <property type="match status" value="1"/>
</dbReference>
<dbReference type="SMART" id="SM00530">
    <property type="entry name" value="HTH_XRE"/>
    <property type="match status" value="1"/>
</dbReference>